<comment type="subcellular location">
    <subcellularLocation>
        <location evidence="1 8">Cell membrane</location>
        <topology evidence="1 8">Multi-pass membrane protein</topology>
    </subcellularLocation>
</comment>
<keyword evidence="4 8" id="KW-1003">Cell membrane</keyword>
<dbReference type="KEGG" id="ttq:NIES37_44600"/>
<protein>
    <recommendedName>
        <fullName evidence="8">Probable membrane transporter protein</fullName>
    </recommendedName>
</protein>
<dbReference type="RefSeq" id="WP_096579367.1">
    <property type="nucleotide sequence ID" value="NZ_CAWNJS010000001.1"/>
</dbReference>
<proteinExistence type="inferred from homology"/>
<feature type="transmembrane region" description="Helical" evidence="8">
    <location>
        <begin position="157"/>
        <end position="175"/>
    </location>
</feature>
<evidence type="ECO:0000313" key="9">
    <source>
        <dbReference type="EMBL" id="BAZ00468.1"/>
    </source>
</evidence>
<gene>
    <name evidence="9" type="ORF">NIES37_44600</name>
</gene>
<evidence type="ECO:0000256" key="8">
    <source>
        <dbReference type="RuleBase" id="RU363041"/>
    </source>
</evidence>
<evidence type="ECO:0000256" key="6">
    <source>
        <dbReference type="ARBA" id="ARBA00022989"/>
    </source>
</evidence>
<dbReference type="InterPro" id="IPR052017">
    <property type="entry name" value="TSUP"/>
</dbReference>
<sequence length="251" mass="26735">MESEVAVYLLIALLGSTASFFGALVGGSGLVILPGLISLGFSAPESVALLEVGALGMMLTSALQFHRADKIDYSLAVRFTAFSGLGALTGAILLLRTAPVYAEKIMGIALLLIFACMVLWKQEGIYQGEERPHPRISPTLGAMLFYANGVWSGFLSAGSHIIGNFILVFFFRRTLLESAGILKIEGIGAGIVTTLIFSWAGIVTWGAALVLSLSMSIGAWCGCQFGLRLGDVNVRWLYLSIVLISAVKLLR</sequence>
<evidence type="ECO:0000256" key="7">
    <source>
        <dbReference type="ARBA" id="ARBA00023136"/>
    </source>
</evidence>
<dbReference type="EMBL" id="AP018248">
    <property type="protein sequence ID" value="BAZ00468.1"/>
    <property type="molecule type" value="Genomic_DNA"/>
</dbReference>
<dbReference type="InterPro" id="IPR002781">
    <property type="entry name" value="TM_pro_TauE-like"/>
</dbReference>
<comment type="similarity">
    <text evidence="2 8">Belongs to the 4-toluene sulfonate uptake permease (TSUP) (TC 2.A.102) family.</text>
</comment>
<dbReference type="PANTHER" id="PTHR30269">
    <property type="entry name" value="TRANSMEMBRANE PROTEIN YFCA"/>
    <property type="match status" value="1"/>
</dbReference>
<evidence type="ECO:0000313" key="10">
    <source>
        <dbReference type="Proteomes" id="UP000218785"/>
    </source>
</evidence>
<evidence type="ECO:0000256" key="4">
    <source>
        <dbReference type="ARBA" id="ARBA00022475"/>
    </source>
</evidence>
<keyword evidence="10" id="KW-1185">Reference proteome</keyword>
<feature type="transmembrane region" description="Helical" evidence="8">
    <location>
        <begin position="7"/>
        <end position="34"/>
    </location>
</feature>
<dbReference type="PANTHER" id="PTHR30269:SF0">
    <property type="entry name" value="MEMBRANE TRANSPORTER PROTEIN YFCA-RELATED"/>
    <property type="match status" value="1"/>
</dbReference>
<feature type="transmembrane region" description="Helical" evidence="8">
    <location>
        <begin position="46"/>
        <end position="63"/>
    </location>
</feature>
<dbReference type="AlphaFoldDB" id="A0A1Z4N418"/>
<dbReference type="Pfam" id="PF01925">
    <property type="entry name" value="TauE"/>
    <property type="match status" value="1"/>
</dbReference>
<keyword evidence="6 8" id="KW-1133">Transmembrane helix</keyword>
<accession>A0A1Z4N418</accession>
<dbReference type="GO" id="GO:0005886">
    <property type="term" value="C:plasma membrane"/>
    <property type="evidence" value="ECO:0007669"/>
    <property type="project" value="UniProtKB-SubCell"/>
</dbReference>
<keyword evidence="7 8" id="KW-0472">Membrane</keyword>
<reference evidence="9 10" key="1">
    <citation type="submission" date="2017-06" db="EMBL/GenBank/DDBJ databases">
        <title>Genome sequencing of cyanobaciteial culture collection at National Institute for Environmental Studies (NIES).</title>
        <authorList>
            <person name="Hirose Y."/>
            <person name="Shimura Y."/>
            <person name="Fujisawa T."/>
            <person name="Nakamura Y."/>
            <person name="Kawachi M."/>
        </authorList>
    </citation>
    <scope>NUCLEOTIDE SEQUENCE [LARGE SCALE GENOMIC DNA]</scope>
    <source>
        <strain evidence="9 10">NIES-37</strain>
    </source>
</reference>
<evidence type="ECO:0000256" key="3">
    <source>
        <dbReference type="ARBA" id="ARBA00022448"/>
    </source>
</evidence>
<feature type="transmembrane region" description="Helical" evidence="8">
    <location>
        <begin position="101"/>
        <end position="120"/>
    </location>
</feature>
<keyword evidence="3" id="KW-0813">Transport</keyword>
<evidence type="ECO:0000256" key="1">
    <source>
        <dbReference type="ARBA" id="ARBA00004651"/>
    </source>
</evidence>
<name>A0A1Z4N418_9CYAN</name>
<evidence type="ECO:0000256" key="2">
    <source>
        <dbReference type="ARBA" id="ARBA00009142"/>
    </source>
</evidence>
<organism evidence="9 10">
    <name type="scientific">Tolypothrix tenuis PCC 7101</name>
    <dbReference type="NCBI Taxonomy" id="231146"/>
    <lineage>
        <taxon>Bacteria</taxon>
        <taxon>Bacillati</taxon>
        <taxon>Cyanobacteriota</taxon>
        <taxon>Cyanophyceae</taxon>
        <taxon>Nostocales</taxon>
        <taxon>Tolypothrichaceae</taxon>
        <taxon>Tolypothrix</taxon>
    </lineage>
</organism>
<feature type="transmembrane region" description="Helical" evidence="8">
    <location>
        <begin position="187"/>
        <end position="213"/>
    </location>
</feature>
<feature type="transmembrane region" description="Helical" evidence="8">
    <location>
        <begin position="75"/>
        <end position="95"/>
    </location>
</feature>
<evidence type="ECO:0000256" key="5">
    <source>
        <dbReference type="ARBA" id="ARBA00022692"/>
    </source>
</evidence>
<keyword evidence="5 8" id="KW-0812">Transmembrane</keyword>
<dbReference type="Proteomes" id="UP000218785">
    <property type="component" value="Chromosome"/>
</dbReference>